<evidence type="ECO:0000313" key="1">
    <source>
        <dbReference type="EMBL" id="KAI9451732.1"/>
    </source>
</evidence>
<organism evidence="1 2">
    <name type="scientific">Russula earlei</name>
    <dbReference type="NCBI Taxonomy" id="71964"/>
    <lineage>
        <taxon>Eukaryota</taxon>
        <taxon>Fungi</taxon>
        <taxon>Dikarya</taxon>
        <taxon>Basidiomycota</taxon>
        <taxon>Agaricomycotina</taxon>
        <taxon>Agaricomycetes</taxon>
        <taxon>Russulales</taxon>
        <taxon>Russulaceae</taxon>
        <taxon>Russula</taxon>
    </lineage>
</organism>
<evidence type="ECO:0000313" key="2">
    <source>
        <dbReference type="Proteomes" id="UP001207468"/>
    </source>
</evidence>
<keyword evidence="2" id="KW-1185">Reference proteome</keyword>
<proteinExistence type="predicted"/>
<name>A0ACC0TWE7_9AGAM</name>
<reference evidence="1" key="1">
    <citation type="submission" date="2021-03" db="EMBL/GenBank/DDBJ databases">
        <title>Evolutionary priming and transition to the ectomycorrhizal habit in an iconic lineage of mushroom-forming fungi: is preadaptation a requirement?</title>
        <authorList>
            <consortium name="DOE Joint Genome Institute"/>
            <person name="Looney B.P."/>
            <person name="Miyauchi S."/>
            <person name="Morin E."/>
            <person name="Drula E."/>
            <person name="Courty P.E."/>
            <person name="Chicoki N."/>
            <person name="Fauchery L."/>
            <person name="Kohler A."/>
            <person name="Kuo A."/>
            <person name="LaButti K."/>
            <person name="Pangilinan J."/>
            <person name="Lipzen A."/>
            <person name="Riley R."/>
            <person name="Andreopoulos W."/>
            <person name="He G."/>
            <person name="Johnson J."/>
            <person name="Barry K.W."/>
            <person name="Grigoriev I.V."/>
            <person name="Nagy L."/>
            <person name="Hibbett D."/>
            <person name="Henrissat B."/>
            <person name="Matheny P.B."/>
            <person name="Labbe J."/>
            <person name="Martin A.F."/>
        </authorList>
    </citation>
    <scope>NUCLEOTIDE SEQUENCE</scope>
    <source>
        <strain evidence="1">BPL698</strain>
    </source>
</reference>
<accession>A0ACC0TWE7</accession>
<comment type="caution">
    <text evidence="1">The sequence shown here is derived from an EMBL/GenBank/DDBJ whole genome shotgun (WGS) entry which is preliminary data.</text>
</comment>
<sequence length="178" mass="19110">MRTSAIVAFICLAIGVAPSISLRCAHLFEFHYIPQFILHCRTNPSRRSLNPHDEGGTPKTGSHRGTDNVKKGSDSRNTGGRTGHGTGVNSEEKDALEFPPFDPPDHHHLSVFASGMVNPPPWGQSSFAKNSASRKTGGGNGHGTGVNSEKNAAYDEPFGGDDWSVFRSGRIGPDEKML</sequence>
<dbReference type="Proteomes" id="UP001207468">
    <property type="component" value="Unassembled WGS sequence"/>
</dbReference>
<dbReference type="EMBL" id="JAGFNK010000361">
    <property type="protein sequence ID" value="KAI9451732.1"/>
    <property type="molecule type" value="Genomic_DNA"/>
</dbReference>
<gene>
    <name evidence="1" type="ORF">F5148DRAFT_538234</name>
</gene>
<protein>
    <submittedName>
        <fullName evidence="1">Uncharacterized protein</fullName>
    </submittedName>
</protein>